<feature type="transmembrane region" description="Helical" evidence="1">
    <location>
        <begin position="59"/>
        <end position="77"/>
    </location>
</feature>
<feature type="transmembrane region" description="Helical" evidence="1">
    <location>
        <begin position="127"/>
        <end position="146"/>
    </location>
</feature>
<reference evidence="3 4" key="1">
    <citation type="journal article" date="2016" name="Nat. Commun.">
        <title>Thousands of microbial genomes shed light on interconnected biogeochemical processes in an aquifer system.</title>
        <authorList>
            <person name="Anantharaman K."/>
            <person name="Brown C.T."/>
            <person name="Hug L.A."/>
            <person name="Sharon I."/>
            <person name="Castelle C.J."/>
            <person name="Probst A.J."/>
            <person name="Thomas B.C."/>
            <person name="Singh A."/>
            <person name="Wilkins M.J."/>
            <person name="Karaoz U."/>
            <person name="Brodie E.L."/>
            <person name="Williams K.H."/>
            <person name="Hubbard S.S."/>
            <person name="Banfield J.F."/>
        </authorList>
    </citation>
    <scope>NUCLEOTIDE SEQUENCE [LARGE SCALE GENOMIC DNA]</scope>
</reference>
<sequence>MISLIASFDMRILDMLYAHRDLQTTNIFIGISELGSTLVVCGLMVCLGLAFALRRKLSWAAGLVISVIGAGGTTLVLKELVQRARPDVFYRAYAETGFSFPSAHAALAAAFYGFCIYLLWKNVPPRLWRILATIVLATLIAAIAFSRLYLGVHYVSDVIGGLIVGGIFVWIGIVVVRRLEKRL</sequence>
<organism evidence="3 4">
    <name type="scientific">Candidatus Kaiserbacteria bacterium RIFCSPHIGHO2_01_FULL_53_29</name>
    <dbReference type="NCBI Taxonomy" id="1798480"/>
    <lineage>
        <taxon>Bacteria</taxon>
        <taxon>Candidatus Kaiseribacteriota</taxon>
    </lineage>
</organism>
<feature type="domain" description="Phosphatidic acid phosphatase type 2/haloperoxidase" evidence="2">
    <location>
        <begin position="61"/>
        <end position="173"/>
    </location>
</feature>
<dbReference type="AlphaFoldDB" id="A0A1F6CU80"/>
<feature type="transmembrane region" description="Helical" evidence="1">
    <location>
        <begin position="158"/>
        <end position="176"/>
    </location>
</feature>
<dbReference type="EMBL" id="MFKT01000023">
    <property type="protein sequence ID" value="OGG52726.1"/>
    <property type="molecule type" value="Genomic_DNA"/>
</dbReference>
<keyword evidence="1" id="KW-0812">Transmembrane</keyword>
<dbReference type="CDD" id="cd03392">
    <property type="entry name" value="PAP2_like_2"/>
    <property type="match status" value="1"/>
</dbReference>
<dbReference type="InterPro" id="IPR000326">
    <property type="entry name" value="PAP2/HPO"/>
</dbReference>
<evidence type="ECO:0000313" key="4">
    <source>
        <dbReference type="Proteomes" id="UP000176863"/>
    </source>
</evidence>
<dbReference type="Gene3D" id="1.20.144.10">
    <property type="entry name" value="Phosphatidic acid phosphatase type 2/haloperoxidase"/>
    <property type="match status" value="2"/>
</dbReference>
<evidence type="ECO:0000259" key="2">
    <source>
        <dbReference type="SMART" id="SM00014"/>
    </source>
</evidence>
<dbReference type="SMART" id="SM00014">
    <property type="entry name" value="acidPPc"/>
    <property type="match status" value="1"/>
</dbReference>
<dbReference type="PANTHER" id="PTHR14969:SF13">
    <property type="entry name" value="AT30094P"/>
    <property type="match status" value="1"/>
</dbReference>
<name>A0A1F6CU80_9BACT</name>
<evidence type="ECO:0000313" key="3">
    <source>
        <dbReference type="EMBL" id="OGG52726.1"/>
    </source>
</evidence>
<dbReference type="InterPro" id="IPR036938">
    <property type="entry name" value="PAP2/HPO_sf"/>
</dbReference>
<feature type="transmembrane region" description="Helical" evidence="1">
    <location>
        <begin position="27"/>
        <end position="52"/>
    </location>
</feature>
<dbReference type="Pfam" id="PF01569">
    <property type="entry name" value="PAP2"/>
    <property type="match status" value="1"/>
</dbReference>
<keyword evidence="1" id="KW-0472">Membrane</keyword>
<comment type="caution">
    <text evidence="3">The sequence shown here is derived from an EMBL/GenBank/DDBJ whole genome shotgun (WGS) entry which is preliminary data.</text>
</comment>
<proteinExistence type="predicted"/>
<dbReference type="PANTHER" id="PTHR14969">
    <property type="entry name" value="SPHINGOSINE-1-PHOSPHATE PHOSPHOHYDROLASE"/>
    <property type="match status" value="1"/>
</dbReference>
<gene>
    <name evidence="3" type="ORF">A2851_03950</name>
</gene>
<dbReference type="Proteomes" id="UP000176863">
    <property type="component" value="Unassembled WGS sequence"/>
</dbReference>
<protein>
    <recommendedName>
        <fullName evidence="2">Phosphatidic acid phosphatase type 2/haloperoxidase domain-containing protein</fullName>
    </recommendedName>
</protein>
<feature type="transmembrane region" description="Helical" evidence="1">
    <location>
        <begin position="97"/>
        <end position="120"/>
    </location>
</feature>
<keyword evidence="1" id="KW-1133">Transmembrane helix</keyword>
<dbReference type="STRING" id="1798480.A2851_03950"/>
<evidence type="ECO:0000256" key="1">
    <source>
        <dbReference type="SAM" id="Phobius"/>
    </source>
</evidence>
<accession>A0A1F6CU80</accession>
<dbReference type="SUPFAM" id="SSF48317">
    <property type="entry name" value="Acid phosphatase/Vanadium-dependent haloperoxidase"/>
    <property type="match status" value="1"/>
</dbReference>